<comment type="function">
    <text evidence="1">Required for maturation of 30S ribosomal subunits.</text>
</comment>
<dbReference type="SUPFAM" id="SSF75420">
    <property type="entry name" value="YhbC-like, N-terminal domain"/>
    <property type="match status" value="1"/>
</dbReference>
<dbReference type="AlphaFoldDB" id="A0A1Q2CDK9"/>
<dbReference type="PANTHER" id="PTHR33867:SF1">
    <property type="entry name" value="RIBOSOME MATURATION FACTOR RIMP"/>
    <property type="match status" value="1"/>
</dbReference>
<dbReference type="GO" id="GO:0006412">
    <property type="term" value="P:translation"/>
    <property type="evidence" value="ECO:0007669"/>
    <property type="project" value="TreeGrafter"/>
</dbReference>
<dbReference type="SUPFAM" id="SSF74942">
    <property type="entry name" value="YhbC-like, C-terminal domain"/>
    <property type="match status" value="1"/>
</dbReference>
<dbReference type="Pfam" id="PF02576">
    <property type="entry name" value="RimP_N"/>
    <property type="match status" value="1"/>
</dbReference>
<dbReference type="CDD" id="cd01734">
    <property type="entry name" value="YlxS_C"/>
    <property type="match status" value="1"/>
</dbReference>
<keyword evidence="1" id="KW-0963">Cytoplasm</keyword>
<gene>
    <name evidence="1" type="primary">rimP</name>
    <name evidence="2" type="ORF">RPIT_04570</name>
</gene>
<reference evidence="2 3" key="1">
    <citation type="journal article" date="2016" name="Int. J. Syst. Evol. Microbiol.">
        <title>Tessaracoccus flavus sp. nov., isolated from the drainage system of a lindane-producing factory.</title>
        <authorList>
            <person name="Kumari R."/>
            <person name="Singh P."/>
            <person name="Schumann P."/>
            <person name="Lal R."/>
        </authorList>
    </citation>
    <scope>NUCLEOTIDE SEQUENCE [LARGE SCALE GENOMIC DNA]</scope>
    <source>
        <strain evidence="2 3">RP1T</strain>
    </source>
</reference>
<dbReference type="Pfam" id="PF17384">
    <property type="entry name" value="DUF150_C"/>
    <property type="match status" value="1"/>
</dbReference>
<dbReference type="InterPro" id="IPR036847">
    <property type="entry name" value="RimP_C_sf"/>
</dbReference>
<dbReference type="GO" id="GO:0000028">
    <property type="term" value="P:ribosomal small subunit assembly"/>
    <property type="evidence" value="ECO:0007669"/>
    <property type="project" value="TreeGrafter"/>
</dbReference>
<sequence>MQDSQLASVIEPILASHGLELDSLDVTPVGKRSILRITVDGDGPSGRGPLLDDIASASSAISAALDESTAVGNSPYTLEVSSRGVSKPLTEAKHYRRNTGRLVKLNLADETLTGRIQEVADDTVTIEIDGTQRVIALADITKAVVQVELNRPADDFDGEDD</sequence>
<keyword evidence="1" id="KW-0690">Ribosome biogenesis</keyword>
<evidence type="ECO:0000256" key="1">
    <source>
        <dbReference type="HAMAP-Rule" id="MF_01077"/>
    </source>
</evidence>
<comment type="similarity">
    <text evidence="1">Belongs to the RimP family.</text>
</comment>
<dbReference type="InterPro" id="IPR003728">
    <property type="entry name" value="Ribosome_maturation_RimP"/>
</dbReference>
<dbReference type="InterPro" id="IPR028998">
    <property type="entry name" value="RimP_C"/>
</dbReference>
<dbReference type="InterPro" id="IPR035956">
    <property type="entry name" value="RimP_N_sf"/>
</dbReference>
<dbReference type="GO" id="GO:0005829">
    <property type="term" value="C:cytosol"/>
    <property type="evidence" value="ECO:0007669"/>
    <property type="project" value="TreeGrafter"/>
</dbReference>
<organism evidence="2 3">
    <name type="scientific">Tessaracoccus flavus</name>
    <dbReference type="NCBI Taxonomy" id="1610493"/>
    <lineage>
        <taxon>Bacteria</taxon>
        <taxon>Bacillati</taxon>
        <taxon>Actinomycetota</taxon>
        <taxon>Actinomycetes</taxon>
        <taxon>Propionibacteriales</taxon>
        <taxon>Propionibacteriaceae</taxon>
        <taxon>Tessaracoccus</taxon>
    </lineage>
</organism>
<dbReference type="InterPro" id="IPR028989">
    <property type="entry name" value="RimP_N"/>
</dbReference>
<name>A0A1Q2CDK9_9ACTN</name>
<proteinExistence type="inferred from homology"/>
<dbReference type="STRING" id="1610493.RPIT_04570"/>
<dbReference type="HAMAP" id="MF_01077">
    <property type="entry name" value="RimP"/>
    <property type="match status" value="1"/>
</dbReference>
<evidence type="ECO:0000313" key="2">
    <source>
        <dbReference type="EMBL" id="AQP44177.1"/>
    </source>
</evidence>
<dbReference type="KEGG" id="tfl:RPIT_04570"/>
<dbReference type="RefSeq" id="WP_077341073.1">
    <property type="nucleotide sequence ID" value="NZ_CP019605.1"/>
</dbReference>
<evidence type="ECO:0000313" key="3">
    <source>
        <dbReference type="Proteomes" id="UP000188324"/>
    </source>
</evidence>
<dbReference type="EMBL" id="CP019605">
    <property type="protein sequence ID" value="AQP44177.1"/>
    <property type="molecule type" value="Genomic_DNA"/>
</dbReference>
<dbReference type="Gene3D" id="3.30.300.70">
    <property type="entry name" value="RimP-like superfamily, N-terminal"/>
    <property type="match status" value="1"/>
</dbReference>
<accession>A0A1Q2CDK9</accession>
<keyword evidence="3" id="KW-1185">Reference proteome</keyword>
<dbReference type="OrthoDB" id="9805006at2"/>
<comment type="subcellular location">
    <subcellularLocation>
        <location evidence="1">Cytoplasm</location>
    </subcellularLocation>
</comment>
<dbReference type="NCBIfam" id="NF000930">
    <property type="entry name" value="PRK00092.2-2"/>
    <property type="match status" value="1"/>
</dbReference>
<protein>
    <recommendedName>
        <fullName evidence="1">Ribosome maturation factor RimP</fullName>
    </recommendedName>
</protein>
<dbReference type="Proteomes" id="UP000188324">
    <property type="component" value="Chromosome"/>
</dbReference>
<dbReference type="PANTHER" id="PTHR33867">
    <property type="entry name" value="RIBOSOME MATURATION FACTOR RIMP"/>
    <property type="match status" value="1"/>
</dbReference>